<sequence>MWLSPSYGSKKSLTGRGNSNVPTALPQAGRRLDGSTAPF</sequence>
<dbReference type="Proteomes" id="UP000247480">
    <property type="component" value="Unassembled WGS sequence"/>
</dbReference>
<feature type="compositionally biased region" description="Polar residues" evidence="1">
    <location>
        <begin position="1"/>
        <end position="22"/>
    </location>
</feature>
<comment type="caution">
    <text evidence="2">The sequence shown here is derived from an EMBL/GenBank/DDBJ whole genome shotgun (WGS) entry which is preliminary data.</text>
</comment>
<name>A0A2V0QEX5_PSESF</name>
<feature type="region of interest" description="Disordered" evidence="1">
    <location>
        <begin position="1"/>
        <end position="39"/>
    </location>
</feature>
<evidence type="ECO:0000313" key="2">
    <source>
        <dbReference type="EMBL" id="GBH09078.1"/>
    </source>
</evidence>
<dbReference type="AlphaFoldDB" id="A0A2V0QEX5"/>
<evidence type="ECO:0000256" key="1">
    <source>
        <dbReference type="SAM" id="MobiDB-lite"/>
    </source>
</evidence>
<accession>A0A2V0QEX5</accession>
<gene>
    <name evidence="2" type="ORF">KPSA1_02472</name>
</gene>
<dbReference type="EMBL" id="BGJZ01000110">
    <property type="protein sequence ID" value="GBH09078.1"/>
    <property type="molecule type" value="Genomic_DNA"/>
</dbReference>
<organism evidence="2 3">
    <name type="scientific">Pseudomonas syringae pv. actinidiae</name>
    <dbReference type="NCBI Taxonomy" id="103796"/>
    <lineage>
        <taxon>Bacteria</taxon>
        <taxon>Pseudomonadati</taxon>
        <taxon>Pseudomonadota</taxon>
        <taxon>Gammaproteobacteria</taxon>
        <taxon>Pseudomonadales</taxon>
        <taxon>Pseudomonadaceae</taxon>
        <taxon>Pseudomonas</taxon>
        <taxon>Pseudomonas syringae</taxon>
    </lineage>
</organism>
<protein>
    <submittedName>
        <fullName evidence="2">Uncharacterized protein</fullName>
    </submittedName>
</protein>
<proteinExistence type="predicted"/>
<evidence type="ECO:0000313" key="3">
    <source>
        <dbReference type="Proteomes" id="UP000247480"/>
    </source>
</evidence>
<reference evidence="2 3" key="1">
    <citation type="submission" date="2018-04" db="EMBL/GenBank/DDBJ databases">
        <title>Draft genome sequence of Pseudomonas syringae pv. actinidiae biovar 1 strains isolated from kiwifruit in Kagawa prefecture.</title>
        <authorList>
            <person name="Tabuchi M."/>
            <person name="Saito M."/>
            <person name="Fujiwara S."/>
            <person name="Sasa N."/>
            <person name="Akimitsu K."/>
            <person name="Gomi K."/>
            <person name="Konishi-Sugita S."/>
            <person name="Hamano K."/>
            <person name="Kataoka I."/>
        </authorList>
    </citation>
    <scope>NUCLEOTIDE SEQUENCE [LARGE SCALE GENOMIC DNA]</scope>
    <source>
        <strain evidence="2 3">MAFF212206</strain>
    </source>
</reference>